<evidence type="ECO:0000256" key="2">
    <source>
        <dbReference type="ARBA" id="ARBA00022448"/>
    </source>
</evidence>
<gene>
    <name evidence="6" type="ORF">ACFSB2_04420</name>
</gene>
<keyword evidence="3" id="KW-0547">Nucleotide-binding</keyword>
<dbReference type="PANTHER" id="PTHR43067">
    <property type="entry name" value="OLIGOPEPTIDE/DIPEPTIDE ABC TRANSPORTER, ATPASE SUBUNIT"/>
    <property type="match status" value="1"/>
</dbReference>
<dbReference type="Pfam" id="PF00005">
    <property type="entry name" value="ABC_tran"/>
    <property type="match status" value="1"/>
</dbReference>
<reference evidence="7" key="1">
    <citation type="journal article" date="2019" name="Int. J. Syst. Evol. Microbiol.">
        <title>The Global Catalogue of Microorganisms (GCM) 10K type strain sequencing project: providing services to taxonomists for standard genome sequencing and annotation.</title>
        <authorList>
            <consortium name="The Broad Institute Genomics Platform"/>
            <consortium name="The Broad Institute Genome Sequencing Center for Infectious Disease"/>
            <person name="Wu L."/>
            <person name="Ma J."/>
        </authorList>
    </citation>
    <scope>NUCLEOTIDE SEQUENCE [LARGE SCALE GENOMIC DNA]</scope>
    <source>
        <strain evidence="7">CGMCC 1.12286</strain>
    </source>
</reference>
<dbReference type="SMART" id="SM00382">
    <property type="entry name" value="AAA"/>
    <property type="match status" value="1"/>
</dbReference>
<dbReference type="Gene3D" id="3.40.50.300">
    <property type="entry name" value="P-loop containing nucleotide triphosphate hydrolases"/>
    <property type="match status" value="1"/>
</dbReference>
<dbReference type="PROSITE" id="PS00211">
    <property type="entry name" value="ABC_TRANSPORTER_1"/>
    <property type="match status" value="1"/>
</dbReference>
<keyword evidence="7" id="KW-1185">Reference proteome</keyword>
<dbReference type="InterPro" id="IPR003439">
    <property type="entry name" value="ABC_transporter-like_ATP-bd"/>
</dbReference>
<dbReference type="InterPro" id="IPR027417">
    <property type="entry name" value="P-loop_NTPase"/>
</dbReference>
<evidence type="ECO:0000256" key="1">
    <source>
        <dbReference type="ARBA" id="ARBA00005417"/>
    </source>
</evidence>
<dbReference type="PANTHER" id="PTHR43067:SF3">
    <property type="entry name" value="MALTOSE ABC TRANSPORTER, ATP-BINDING PROTEIN"/>
    <property type="match status" value="1"/>
</dbReference>
<sequence>MAEPLALSIHNMFVRYPTTRGWVQAIRGVSLDINSGEFVGVAGESGSGKSTLALAATRILASPNAYVEGDVTIVGKDIFKLSQSELKKARWKSFSFVTQSAMNALNPVMRIRAQMMDTLKAHDPKFNRVKAQRRCEEVFQIVELSADKLDRYPHQLSGGQRQRAVIALALLLQPELIIMDEPTTALDVVAQREIIALIRQLQKEYGFAVMFITHDLSLLLEVADRVLVLYGGRVMEMGKSEILVERPEHPYSRALINSFPPLHGTMERREGIAGSPPDMLQPPPGCPFAARCPLVIPVCHQDMPPLLDIQGRQVACHAVMQTYAEEVHT</sequence>
<feature type="domain" description="ABC transporter" evidence="5">
    <location>
        <begin position="7"/>
        <end position="256"/>
    </location>
</feature>
<accession>A0ABW4JE40</accession>
<comment type="caution">
    <text evidence="6">The sequence shown here is derived from an EMBL/GenBank/DDBJ whole genome shotgun (WGS) entry which is preliminary data.</text>
</comment>
<dbReference type="NCBIfam" id="TIGR01727">
    <property type="entry name" value="oligo_HPY"/>
    <property type="match status" value="1"/>
</dbReference>
<dbReference type="SUPFAM" id="SSF52540">
    <property type="entry name" value="P-loop containing nucleoside triphosphate hydrolases"/>
    <property type="match status" value="1"/>
</dbReference>
<dbReference type="InterPro" id="IPR017871">
    <property type="entry name" value="ABC_transporter-like_CS"/>
</dbReference>
<dbReference type="Pfam" id="PF08352">
    <property type="entry name" value="oligo_HPY"/>
    <property type="match status" value="1"/>
</dbReference>
<dbReference type="RefSeq" id="WP_377941583.1">
    <property type="nucleotide sequence ID" value="NZ_JBHUCX010000014.1"/>
</dbReference>
<proteinExistence type="inferred from homology"/>
<evidence type="ECO:0000313" key="6">
    <source>
        <dbReference type="EMBL" id="MFD1673953.1"/>
    </source>
</evidence>
<keyword evidence="2" id="KW-0813">Transport</keyword>
<name>A0ABW4JE40_9BACL</name>
<evidence type="ECO:0000259" key="5">
    <source>
        <dbReference type="PROSITE" id="PS50893"/>
    </source>
</evidence>
<keyword evidence="4 6" id="KW-0067">ATP-binding</keyword>
<dbReference type="PROSITE" id="PS50893">
    <property type="entry name" value="ABC_TRANSPORTER_2"/>
    <property type="match status" value="1"/>
</dbReference>
<evidence type="ECO:0000313" key="7">
    <source>
        <dbReference type="Proteomes" id="UP001597079"/>
    </source>
</evidence>
<protein>
    <submittedName>
        <fullName evidence="6">ABC transporter ATP-binding protein</fullName>
    </submittedName>
</protein>
<dbReference type="GO" id="GO:0005524">
    <property type="term" value="F:ATP binding"/>
    <property type="evidence" value="ECO:0007669"/>
    <property type="project" value="UniProtKB-KW"/>
</dbReference>
<dbReference type="InterPro" id="IPR003593">
    <property type="entry name" value="AAA+_ATPase"/>
</dbReference>
<dbReference type="CDD" id="cd03257">
    <property type="entry name" value="ABC_NikE_OppD_transporters"/>
    <property type="match status" value="1"/>
</dbReference>
<organism evidence="6 7">
    <name type="scientific">Alicyclobacillus fodiniaquatilis</name>
    <dbReference type="NCBI Taxonomy" id="1661150"/>
    <lineage>
        <taxon>Bacteria</taxon>
        <taxon>Bacillati</taxon>
        <taxon>Bacillota</taxon>
        <taxon>Bacilli</taxon>
        <taxon>Bacillales</taxon>
        <taxon>Alicyclobacillaceae</taxon>
        <taxon>Alicyclobacillus</taxon>
    </lineage>
</organism>
<evidence type="ECO:0000256" key="4">
    <source>
        <dbReference type="ARBA" id="ARBA00022840"/>
    </source>
</evidence>
<evidence type="ECO:0000256" key="3">
    <source>
        <dbReference type="ARBA" id="ARBA00022741"/>
    </source>
</evidence>
<comment type="similarity">
    <text evidence="1">Belongs to the ABC transporter superfamily.</text>
</comment>
<dbReference type="Proteomes" id="UP001597079">
    <property type="component" value="Unassembled WGS sequence"/>
</dbReference>
<dbReference type="InterPro" id="IPR013563">
    <property type="entry name" value="Oligopep_ABC_C"/>
</dbReference>
<dbReference type="EMBL" id="JBHUCX010000014">
    <property type="protein sequence ID" value="MFD1673953.1"/>
    <property type="molecule type" value="Genomic_DNA"/>
</dbReference>